<proteinExistence type="predicted"/>
<reference evidence="1 2" key="1">
    <citation type="submission" date="2021-06" db="EMBL/GenBank/DDBJ databases">
        <authorList>
            <person name="Palmer J.M."/>
        </authorList>
    </citation>
    <scope>NUCLEOTIDE SEQUENCE [LARGE SCALE GENOMIC DNA]</scope>
    <source>
        <strain evidence="1 2">GA_2019</strain>
        <tissue evidence="1">Muscle</tissue>
    </source>
</reference>
<evidence type="ECO:0000313" key="1">
    <source>
        <dbReference type="EMBL" id="MEQ2176799.1"/>
    </source>
</evidence>
<organism evidence="1 2">
    <name type="scientific">Goodea atripinnis</name>
    <dbReference type="NCBI Taxonomy" id="208336"/>
    <lineage>
        <taxon>Eukaryota</taxon>
        <taxon>Metazoa</taxon>
        <taxon>Chordata</taxon>
        <taxon>Craniata</taxon>
        <taxon>Vertebrata</taxon>
        <taxon>Euteleostomi</taxon>
        <taxon>Actinopterygii</taxon>
        <taxon>Neopterygii</taxon>
        <taxon>Teleostei</taxon>
        <taxon>Neoteleostei</taxon>
        <taxon>Acanthomorphata</taxon>
        <taxon>Ovalentaria</taxon>
        <taxon>Atherinomorphae</taxon>
        <taxon>Cyprinodontiformes</taxon>
        <taxon>Goodeidae</taxon>
        <taxon>Goodea</taxon>
    </lineage>
</organism>
<dbReference type="EMBL" id="JAHRIO010055593">
    <property type="protein sequence ID" value="MEQ2176799.1"/>
    <property type="molecule type" value="Genomic_DNA"/>
</dbReference>
<dbReference type="Proteomes" id="UP001476798">
    <property type="component" value="Unassembled WGS sequence"/>
</dbReference>
<comment type="caution">
    <text evidence="1">The sequence shown here is derived from an EMBL/GenBank/DDBJ whole genome shotgun (WGS) entry which is preliminary data.</text>
</comment>
<sequence length="120" mass="13331">MRPLGQGPKQPLLLTNKSKKVKVLLLSISALAALQLNYEPQHAPHTRLARTTAIWRKDTSQHLPVEKGWLISSEITEELLASPLPCCRQCALLSTSCSFCCWDAHHIASISSPYVSHFTL</sequence>
<evidence type="ECO:0000313" key="2">
    <source>
        <dbReference type="Proteomes" id="UP001476798"/>
    </source>
</evidence>
<keyword evidence="2" id="KW-1185">Reference proteome</keyword>
<protein>
    <recommendedName>
        <fullName evidence="3">Hepcidin</fullName>
    </recommendedName>
</protein>
<evidence type="ECO:0008006" key="3">
    <source>
        <dbReference type="Google" id="ProtNLM"/>
    </source>
</evidence>
<name>A0ABV0NZB8_9TELE</name>
<accession>A0ABV0NZB8</accession>
<gene>
    <name evidence="1" type="ORF">GOODEAATRI_031817</name>
</gene>